<dbReference type="Proteomes" id="UP000215086">
    <property type="component" value="Chromosome"/>
</dbReference>
<evidence type="ECO:0000313" key="3">
    <source>
        <dbReference type="Proteomes" id="UP000215086"/>
    </source>
</evidence>
<name>A0A286RCV1_9BACT</name>
<proteinExistence type="predicted"/>
<organism evidence="2 3">
    <name type="scientific">Thermogutta terrifontis</name>
    <dbReference type="NCBI Taxonomy" id="1331910"/>
    <lineage>
        <taxon>Bacteria</taxon>
        <taxon>Pseudomonadati</taxon>
        <taxon>Planctomycetota</taxon>
        <taxon>Planctomycetia</taxon>
        <taxon>Pirellulales</taxon>
        <taxon>Thermoguttaceae</taxon>
        <taxon>Thermogutta</taxon>
    </lineage>
</organism>
<protein>
    <submittedName>
        <fullName evidence="2">Uncharacterized protein</fullName>
    </submittedName>
</protein>
<feature type="compositionally biased region" description="Pro residues" evidence="1">
    <location>
        <begin position="1"/>
        <end position="10"/>
    </location>
</feature>
<evidence type="ECO:0000313" key="2">
    <source>
        <dbReference type="EMBL" id="ASV73795.1"/>
    </source>
</evidence>
<dbReference type="AlphaFoldDB" id="A0A286RCV1"/>
<feature type="compositionally biased region" description="Gly residues" evidence="1">
    <location>
        <begin position="32"/>
        <end position="41"/>
    </location>
</feature>
<sequence length="41" mass="4129">METNPLIPPRDPPDASPLFSADGDVDVHAGSRGSGIQPGGT</sequence>
<feature type="region of interest" description="Disordered" evidence="1">
    <location>
        <begin position="1"/>
        <end position="41"/>
    </location>
</feature>
<reference evidence="2 3" key="1">
    <citation type="journal article" name="Front. Microbiol.">
        <title>Sugar Metabolism of the First Thermophilic Planctomycete Thermogutta terrifontis: Comparative Genomic and Transcriptomic Approaches.</title>
        <authorList>
            <person name="Elcheninov A.G."/>
            <person name="Menzel P."/>
            <person name="Gudbergsdottir S.R."/>
            <person name="Slesarev A.I."/>
            <person name="Kadnikov V.V."/>
            <person name="Krogh A."/>
            <person name="Bonch-Osmolovskaya E.A."/>
            <person name="Peng X."/>
            <person name="Kublanov I.V."/>
        </authorList>
    </citation>
    <scope>NUCLEOTIDE SEQUENCE [LARGE SCALE GENOMIC DNA]</scope>
    <source>
        <strain evidence="2 3">R1</strain>
    </source>
</reference>
<evidence type="ECO:0000256" key="1">
    <source>
        <dbReference type="SAM" id="MobiDB-lite"/>
    </source>
</evidence>
<dbReference type="EMBL" id="CP018477">
    <property type="protein sequence ID" value="ASV73795.1"/>
    <property type="molecule type" value="Genomic_DNA"/>
</dbReference>
<dbReference type="KEGG" id="ttf:THTE_1193"/>
<gene>
    <name evidence="2" type="ORF">THTE_1193</name>
</gene>
<accession>A0A286RCV1</accession>
<keyword evidence="3" id="KW-1185">Reference proteome</keyword>